<evidence type="ECO:0000313" key="4">
    <source>
        <dbReference type="EMBL" id="CAE2250681.1"/>
    </source>
</evidence>
<dbReference type="GO" id="GO:0051015">
    <property type="term" value="F:actin filament binding"/>
    <property type="evidence" value="ECO:0007669"/>
    <property type="project" value="TreeGrafter"/>
</dbReference>
<dbReference type="InterPro" id="IPR036770">
    <property type="entry name" value="Ankyrin_rpt-contain_sf"/>
</dbReference>
<protein>
    <submittedName>
        <fullName evidence="4">Uncharacterized protein</fullName>
    </submittedName>
</protein>
<proteinExistence type="predicted"/>
<dbReference type="GO" id="GO:0005737">
    <property type="term" value="C:cytoplasm"/>
    <property type="evidence" value="ECO:0007669"/>
    <property type="project" value="TreeGrafter"/>
</dbReference>
<organism evidence="4">
    <name type="scientific">Odontella aurita</name>
    <dbReference type="NCBI Taxonomy" id="265563"/>
    <lineage>
        <taxon>Eukaryota</taxon>
        <taxon>Sar</taxon>
        <taxon>Stramenopiles</taxon>
        <taxon>Ochrophyta</taxon>
        <taxon>Bacillariophyta</taxon>
        <taxon>Mediophyceae</taxon>
        <taxon>Biddulphiophycidae</taxon>
        <taxon>Eupodiscales</taxon>
        <taxon>Odontellaceae</taxon>
        <taxon>Odontella</taxon>
    </lineage>
</organism>
<feature type="region of interest" description="Disordered" evidence="3">
    <location>
        <begin position="307"/>
        <end position="336"/>
    </location>
</feature>
<dbReference type="PANTHER" id="PTHR24153">
    <property type="entry name" value="ESPIN"/>
    <property type="match status" value="1"/>
</dbReference>
<name>A0A7S4MX63_9STRA</name>
<dbReference type="EMBL" id="HBKQ01031169">
    <property type="protein sequence ID" value="CAE2250681.1"/>
    <property type="molecule type" value="Transcribed_RNA"/>
</dbReference>
<dbReference type="GO" id="GO:0051017">
    <property type="term" value="P:actin filament bundle assembly"/>
    <property type="evidence" value="ECO:0007669"/>
    <property type="project" value="TreeGrafter"/>
</dbReference>
<feature type="region of interest" description="Disordered" evidence="3">
    <location>
        <begin position="1"/>
        <end position="34"/>
    </location>
</feature>
<accession>A0A7S4MX63</accession>
<evidence type="ECO:0000256" key="2">
    <source>
        <dbReference type="ARBA" id="ARBA00023043"/>
    </source>
</evidence>
<feature type="compositionally biased region" description="Low complexity" evidence="3">
    <location>
        <begin position="20"/>
        <end position="34"/>
    </location>
</feature>
<dbReference type="PANTHER" id="PTHR24153:SF8">
    <property type="entry name" value="FORKED, ISOFORM F"/>
    <property type="match status" value="1"/>
</dbReference>
<evidence type="ECO:0000256" key="3">
    <source>
        <dbReference type="SAM" id="MobiDB-lite"/>
    </source>
</evidence>
<evidence type="ECO:0000256" key="1">
    <source>
        <dbReference type="ARBA" id="ARBA00022737"/>
    </source>
</evidence>
<dbReference type="AlphaFoldDB" id="A0A7S4MX63"/>
<dbReference type="Gene3D" id="1.25.40.20">
    <property type="entry name" value="Ankyrin repeat-containing domain"/>
    <property type="match status" value="1"/>
</dbReference>
<reference evidence="4" key="1">
    <citation type="submission" date="2021-01" db="EMBL/GenBank/DDBJ databases">
        <authorList>
            <person name="Corre E."/>
            <person name="Pelletier E."/>
            <person name="Niang G."/>
            <person name="Scheremetjew M."/>
            <person name="Finn R."/>
            <person name="Kale V."/>
            <person name="Holt S."/>
            <person name="Cochrane G."/>
            <person name="Meng A."/>
            <person name="Brown T."/>
            <person name="Cohen L."/>
        </authorList>
    </citation>
    <scope>NUCLEOTIDE SEQUENCE</scope>
    <source>
        <strain evidence="4">Isolate 1302-5</strain>
    </source>
</reference>
<dbReference type="SUPFAM" id="SSF48403">
    <property type="entry name" value="Ankyrin repeat"/>
    <property type="match status" value="1"/>
</dbReference>
<dbReference type="InterPro" id="IPR052420">
    <property type="entry name" value="Espin/Espin-like"/>
</dbReference>
<feature type="compositionally biased region" description="Low complexity" evidence="3">
    <location>
        <begin position="1"/>
        <end position="11"/>
    </location>
</feature>
<keyword evidence="1" id="KW-0677">Repeat</keyword>
<sequence>MRGSMMRSLLRSARRSVADSMGTLGSSGTVSSPTTSATLAELMAAEDWDGVRAMLSATVTAPPDDNYDEEADERRRRRRAAAMMAVAEMEHCRDCPAGSNAMHYACRFRPPVDAIRSLEEVAAAAALPDDGGGGDDDNGCDMFSAEDCASRLPLHYAVKYGASPGVVSLLLRRSPPSAASHRDVVGKAPLHHAAESYASHYRPPFEAGSFDMGGGAGGILTAEVRRAALRDDMKLVVKLLLRAAPSVINVEDDTGMTPIEYAIDSEEPCADISVIKYMQKSSERCWKRMEEEEQRRRRHRTAAAALALRREKEEEERSRRSRTPQSELLRPPTTAPPLDVERAIADLLLEGSMNLAAVSSVLDKTAVLDGEGGKDRACTSAGRAGINGVRIPFEPRRRMSPRALCA</sequence>
<keyword evidence="2" id="KW-0040">ANK repeat</keyword>
<feature type="compositionally biased region" description="Basic and acidic residues" evidence="3">
    <location>
        <begin position="308"/>
        <end position="318"/>
    </location>
</feature>
<gene>
    <name evidence="4" type="ORF">OAUR00152_LOCUS21176</name>
</gene>